<protein>
    <submittedName>
        <fullName evidence="1">Uncharacterized protein</fullName>
    </submittedName>
</protein>
<organism evidence="1 2">
    <name type="scientific">Burkholderia aenigmatica</name>
    <dbReference type="NCBI Taxonomy" id="2015348"/>
    <lineage>
        <taxon>Bacteria</taxon>
        <taxon>Pseudomonadati</taxon>
        <taxon>Pseudomonadota</taxon>
        <taxon>Betaproteobacteria</taxon>
        <taxon>Burkholderiales</taxon>
        <taxon>Burkholderiaceae</taxon>
        <taxon>Burkholderia</taxon>
        <taxon>Burkholderia cepacia complex</taxon>
    </lineage>
</organism>
<dbReference type="Gene3D" id="2.180.10.10">
    <property type="entry name" value="RHS repeat-associated core"/>
    <property type="match status" value="1"/>
</dbReference>
<dbReference type="OrthoDB" id="5445630at2"/>
<dbReference type="Proteomes" id="UP000214600">
    <property type="component" value="Unassembled WGS sequence"/>
</dbReference>
<sequence length="73" mass="8542">MQLASATSAHMPRRQHLRFQRKCPNRQIRLHYNSLGLYDPDIDRFIYPDQIGLNGGRDLYAFAESPLTREAPR</sequence>
<gene>
    <name evidence="1" type="ORF">CFB84_22450</name>
</gene>
<comment type="caution">
    <text evidence="1">The sequence shown here is derived from an EMBL/GenBank/DDBJ whole genome shotgun (WGS) entry which is preliminary data.</text>
</comment>
<name>A0A228IHX2_9BURK</name>
<evidence type="ECO:0000313" key="2">
    <source>
        <dbReference type="Proteomes" id="UP000214600"/>
    </source>
</evidence>
<dbReference type="InterPro" id="IPR022385">
    <property type="entry name" value="Rhs_assc_core"/>
</dbReference>
<accession>A0A228IHX2</accession>
<dbReference type="RefSeq" id="WP_089452074.1">
    <property type="nucleotide sequence ID" value="NZ_NKFA01000008.1"/>
</dbReference>
<reference evidence="1 2" key="2">
    <citation type="submission" date="2017-08" db="EMBL/GenBank/DDBJ databases">
        <title>WGS of novel Burkholderia cepaca complex species.</title>
        <authorList>
            <person name="Lipuma J."/>
            <person name="Spilker T."/>
        </authorList>
    </citation>
    <scope>NUCLEOTIDE SEQUENCE [LARGE SCALE GENOMIC DNA]</scope>
    <source>
        <strain evidence="1 2">AU17325</strain>
    </source>
</reference>
<dbReference type="EMBL" id="NKFA01000008">
    <property type="protein sequence ID" value="OXI42017.1"/>
    <property type="molecule type" value="Genomic_DNA"/>
</dbReference>
<dbReference type="NCBIfam" id="TIGR03696">
    <property type="entry name" value="Rhs_assc_core"/>
    <property type="match status" value="1"/>
</dbReference>
<reference evidence="2" key="1">
    <citation type="submission" date="2017-06" db="EMBL/GenBank/DDBJ databases">
        <authorList>
            <person name="LiPuma J."/>
            <person name="Spilker T."/>
        </authorList>
    </citation>
    <scope>NUCLEOTIDE SEQUENCE [LARGE SCALE GENOMIC DNA]</scope>
    <source>
        <strain evidence="2">AU17325</strain>
    </source>
</reference>
<dbReference type="AlphaFoldDB" id="A0A228IHX2"/>
<proteinExistence type="predicted"/>
<evidence type="ECO:0000313" key="1">
    <source>
        <dbReference type="EMBL" id="OXI42017.1"/>
    </source>
</evidence>